<evidence type="ECO:0000313" key="1">
    <source>
        <dbReference type="EMBL" id="CAE6436910.1"/>
    </source>
</evidence>
<evidence type="ECO:0008006" key="3">
    <source>
        <dbReference type="Google" id="ProtNLM"/>
    </source>
</evidence>
<proteinExistence type="predicted"/>
<organism evidence="1 2">
    <name type="scientific">Rhizoctonia solani</name>
    <dbReference type="NCBI Taxonomy" id="456999"/>
    <lineage>
        <taxon>Eukaryota</taxon>
        <taxon>Fungi</taxon>
        <taxon>Dikarya</taxon>
        <taxon>Basidiomycota</taxon>
        <taxon>Agaricomycotina</taxon>
        <taxon>Agaricomycetes</taxon>
        <taxon>Cantharellales</taxon>
        <taxon>Ceratobasidiaceae</taxon>
        <taxon>Rhizoctonia</taxon>
    </lineage>
</organism>
<comment type="caution">
    <text evidence="1">The sequence shown here is derived from an EMBL/GenBank/DDBJ whole genome shotgun (WGS) entry which is preliminary data.</text>
</comment>
<accession>A0A8H2XYY1</accession>
<sequence>MSGPENSTNNQYPPSSNPFHQPRFYVRDSTFHHRNGDAFFLVGNTEFKLHASLLDAEVRRYEFEEIMKGAGNDLENNTSTSVDIPRTIILPGDVAPDEFRDLLMVTFGGVKNEAFLDLIATLQKPSSCSPHTVARLINIGYLACRFGMLELDTWSQTQIHAILEQLFLLPRPRKDGWGTQTILRFVKYMQNTCFSRYRHELLDLMRHILSDLVQGAYELTDEVPQGAIIDICVGLYKEKDILINSPGFFGFIFAVIISLGPQSEVWCNGLTREDRRIFYAAHATFTCLSDHVDLKLGWLADPAAIPEVCTECSLGLKTSWRGAFGRCNGLKSRVPLEDIRHIVALAYYRYHFRSIGRSWDPTRNEFCGCDIKVLGVLEEHIESLYCGLAEKYKSLVKTV</sequence>
<dbReference type="Proteomes" id="UP000663843">
    <property type="component" value="Unassembled WGS sequence"/>
</dbReference>
<evidence type="ECO:0000313" key="2">
    <source>
        <dbReference type="Proteomes" id="UP000663843"/>
    </source>
</evidence>
<reference evidence="1" key="1">
    <citation type="submission" date="2021-01" db="EMBL/GenBank/DDBJ databases">
        <authorList>
            <person name="Kaushik A."/>
        </authorList>
    </citation>
    <scope>NUCLEOTIDE SEQUENCE</scope>
    <source>
        <strain evidence="1">AG2-2IIIB</strain>
    </source>
</reference>
<dbReference type="AlphaFoldDB" id="A0A8H2XYY1"/>
<gene>
    <name evidence="1" type="ORF">RDB_LOCUS70861</name>
</gene>
<name>A0A8H2XYY1_9AGAM</name>
<protein>
    <recommendedName>
        <fullName evidence="3">BTB domain-containing protein</fullName>
    </recommendedName>
</protein>
<dbReference type="EMBL" id="CAJMWT010002238">
    <property type="protein sequence ID" value="CAE6436910.1"/>
    <property type="molecule type" value="Genomic_DNA"/>
</dbReference>